<feature type="region of interest" description="Disordered" evidence="10">
    <location>
        <begin position="816"/>
        <end position="838"/>
    </location>
</feature>
<evidence type="ECO:0000256" key="2">
    <source>
        <dbReference type="ARBA" id="ARBA00022692"/>
    </source>
</evidence>
<evidence type="ECO:0000256" key="4">
    <source>
        <dbReference type="ARBA" id="ARBA00022737"/>
    </source>
</evidence>
<dbReference type="Gene3D" id="2.60.40.60">
    <property type="entry name" value="Cadherins"/>
    <property type="match status" value="5"/>
</dbReference>
<protein>
    <recommendedName>
        <fullName evidence="13">Cadherin domain-containing protein</fullName>
    </recommendedName>
</protein>
<evidence type="ECO:0000256" key="10">
    <source>
        <dbReference type="SAM" id="MobiDB-lite"/>
    </source>
</evidence>
<dbReference type="InterPro" id="IPR050174">
    <property type="entry name" value="Protocadherin/Cadherin-CA"/>
</dbReference>
<dbReference type="SUPFAM" id="SSF49313">
    <property type="entry name" value="Cadherin-like"/>
    <property type="match status" value="5"/>
</dbReference>
<dbReference type="FunFam" id="2.60.40.60:FF:000033">
    <property type="entry name" value="FAT atypical cadherin 1"/>
    <property type="match status" value="1"/>
</dbReference>
<dbReference type="Proteomes" id="UP001626550">
    <property type="component" value="Unassembled WGS sequence"/>
</dbReference>
<evidence type="ECO:0000256" key="5">
    <source>
        <dbReference type="ARBA" id="ARBA00022837"/>
    </source>
</evidence>
<dbReference type="InterPro" id="IPR015919">
    <property type="entry name" value="Cadherin-like_sf"/>
</dbReference>
<accession>A0ABD2QC86</accession>
<evidence type="ECO:0000256" key="3">
    <source>
        <dbReference type="ARBA" id="ARBA00022729"/>
    </source>
</evidence>
<keyword evidence="4" id="KW-0677">Repeat</keyword>
<dbReference type="PROSITE" id="PS50268">
    <property type="entry name" value="CADHERIN_2"/>
    <property type="match status" value="5"/>
</dbReference>
<evidence type="ECO:0000256" key="8">
    <source>
        <dbReference type="ARBA" id="ARBA00023180"/>
    </source>
</evidence>
<keyword evidence="5 9" id="KW-0106">Calcium</keyword>
<dbReference type="PROSITE" id="PS00232">
    <property type="entry name" value="CADHERIN_1"/>
    <property type="match status" value="2"/>
</dbReference>
<feature type="domain" description="Cadherin" evidence="13">
    <location>
        <begin position="182"/>
        <end position="263"/>
    </location>
</feature>
<evidence type="ECO:0000256" key="1">
    <source>
        <dbReference type="ARBA" id="ARBA00004167"/>
    </source>
</evidence>
<feature type="compositionally biased region" description="Low complexity" evidence="10">
    <location>
        <begin position="1062"/>
        <end position="1074"/>
    </location>
</feature>
<feature type="region of interest" description="Disordered" evidence="10">
    <location>
        <begin position="1058"/>
        <end position="1077"/>
    </location>
</feature>
<evidence type="ECO:0000256" key="12">
    <source>
        <dbReference type="SAM" id="SignalP"/>
    </source>
</evidence>
<dbReference type="InterPro" id="IPR002126">
    <property type="entry name" value="Cadherin-like_dom"/>
</dbReference>
<reference evidence="14 15" key="1">
    <citation type="submission" date="2024-11" db="EMBL/GenBank/DDBJ databases">
        <title>Adaptive evolution of stress response genes in parasites aligns with host niche diversity.</title>
        <authorList>
            <person name="Hahn C."/>
            <person name="Resl P."/>
        </authorList>
    </citation>
    <scope>NUCLEOTIDE SEQUENCE [LARGE SCALE GENOMIC DNA]</scope>
    <source>
        <strain evidence="14">EGGRZ-B1_66</strain>
        <tissue evidence="14">Body</tissue>
    </source>
</reference>
<evidence type="ECO:0000259" key="13">
    <source>
        <dbReference type="PROSITE" id="PS50268"/>
    </source>
</evidence>
<evidence type="ECO:0000256" key="6">
    <source>
        <dbReference type="ARBA" id="ARBA00022989"/>
    </source>
</evidence>
<organism evidence="14 15">
    <name type="scientific">Cichlidogyrus casuarinus</name>
    <dbReference type="NCBI Taxonomy" id="1844966"/>
    <lineage>
        <taxon>Eukaryota</taxon>
        <taxon>Metazoa</taxon>
        <taxon>Spiralia</taxon>
        <taxon>Lophotrochozoa</taxon>
        <taxon>Platyhelminthes</taxon>
        <taxon>Monogenea</taxon>
        <taxon>Monopisthocotylea</taxon>
        <taxon>Dactylogyridea</taxon>
        <taxon>Ancyrocephalidae</taxon>
        <taxon>Cichlidogyrus</taxon>
    </lineage>
</organism>
<keyword evidence="8" id="KW-0325">Glycoprotein</keyword>
<dbReference type="Pfam" id="PF00028">
    <property type="entry name" value="Cadherin"/>
    <property type="match status" value="4"/>
</dbReference>
<dbReference type="PRINTS" id="PR00205">
    <property type="entry name" value="CADHERIN"/>
</dbReference>
<keyword evidence="7 11" id="KW-0472">Membrane</keyword>
<name>A0ABD2QC86_9PLAT</name>
<dbReference type="EMBL" id="JBJKFK010000553">
    <property type="protein sequence ID" value="KAL3316361.1"/>
    <property type="molecule type" value="Genomic_DNA"/>
</dbReference>
<feature type="domain" description="Cadherin" evidence="13">
    <location>
        <begin position="380"/>
        <end position="489"/>
    </location>
</feature>
<dbReference type="InterPro" id="IPR020894">
    <property type="entry name" value="Cadherin_CS"/>
</dbReference>
<evidence type="ECO:0000313" key="15">
    <source>
        <dbReference type="Proteomes" id="UP001626550"/>
    </source>
</evidence>
<evidence type="ECO:0000313" key="14">
    <source>
        <dbReference type="EMBL" id="KAL3316361.1"/>
    </source>
</evidence>
<gene>
    <name evidence="14" type="ORF">Ciccas_004996</name>
</gene>
<feature type="compositionally biased region" description="Polar residues" evidence="10">
    <location>
        <begin position="827"/>
        <end position="838"/>
    </location>
</feature>
<proteinExistence type="predicted"/>
<dbReference type="SMART" id="SM00112">
    <property type="entry name" value="CA"/>
    <property type="match status" value="5"/>
</dbReference>
<feature type="domain" description="Cadherin" evidence="13">
    <location>
        <begin position="600"/>
        <end position="701"/>
    </location>
</feature>
<keyword evidence="15" id="KW-1185">Reference proteome</keyword>
<comment type="subcellular location">
    <subcellularLocation>
        <location evidence="1">Membrane</location>
        <topology evidence="1">Single-pass membrane protein</topology>
    </subcellularLocation>
</comment>
<feature type="domain" description="Cadherin" evidence="13">
    <location>
        <begin position="493"/>
        <end position="598"/>
    </location>
</feature>
<feature type="chain" id="PRO_5044759125" description="Cadherin domain-containing protein" evidence="12">
    <location>
        <begin position="18"/>
        <end position="1095"/>
    </location>
</feature>
<feature type="domain" description="Cadherin" evidence="13">
    <location>
        <begin position="265"/>
        <end position="380"/>
    </location>
</feature>
<feature type="signal peptide" evidence="12">
    <location>
        <begin position="1"/>
        <end position="17"/>
    </location>
</feature>
<dbReference type="PANTHER" id="PTHR24028">
    <property type="entry name" value="CADHERIN-87A"/>
    <property type="match status" value="1"/>
</dbReference>
<dbReference type="CDD" id="cd11304">
    <property type="entry name" value="Cadherin_repeat"/>
    <property type="match status" value="5"/>
</dbReference>
<evidence type="ECO:0000256" key="11">
    <source>
        <dbReference type="SAM" id="Phobius"/>
    </source>
</evidence>
<dbReference type="GO" id="GO:0005509">
    <property type="term" value="F:calcium ion binding"/>
    <property type="evidence" value="ECO:0007669"/>
    <property type="project" value="UniProtKB-UniRule"/>
</dbReference>
<keyword evidence="2 11" id="KW-0812">Transmembrane</keyword>
<dbReference type="PANTHER" id="PTHR24028:SF146">
    <property type="entry name" value="CADHERIN 96CB, ISOFORM D-RELATED"/>
    <property type="match status" value="1"/>
</dbReference>
<dbReference type="GO" id="GO:0016020">
    <property type="term" value="C:membrane"/>
    <property type="evidence" value="ECO:0007669"/>
    <property type="project" value="UniProtKB-SubCell"/>
</dbReference>
<evidence type="ECO:0000256" key="7">
    <source>
        <dbReference type="ARBA" id="ARBA00023136"/>
    </source>
</evidence>
<keyword evidence="3 12" id="KW-0732">Signal</keyword>
<evidence type="ECO:0000256" key="9">
    <source>
        <dbReference type="PROSITE-ProRule" id="PRU00043"/>
    </source>
</evidence>
<sequence length="1095" mass="123347">MIYYLVLCLTCIYLGQCFKLEASFYIEDYKPAHQLVGDIARQTTNFPYPNLRLDQTQSPTKMDTDVNIISSESSDDDLDFIKRIITVNWAGEIFTLEDIDRDNRTGFCGPLKCCTELACQFSFIARFFRKSRQEKVDVHVQVHVIDKNDNEPRFPENRLDLEVTEHFGDNRAHSWNALLPNAVDLDSDMNGIKKYELKGFSSRLNYFTIDSDNAIMLLDYEDPKVPHQFELVLHAVDGGLPPKTGTLAIGIKLIDKDDNPPTFNPLINYQVEIKENTEYSQPIFTFIAADIDEDGQQKISYKLECERNTSTLISKFCHYFKVDPSSGELFLLNPIDFEQTDSGHIPLEVSARSGKGMNYFSTRVTLHVIVQDLNDNAPIIEILNQTAIPENIVPDMPVMTMQVRDKDSVSVGKILCKLTTAWSEKFELKRNFHESGIIYELFTSYHFDRELTAQVELLITCYDNAQQGKQTSTKVSIQVKDENDNKPEFIAPKGKKLSLNLPEDTALAKSLFEFKAKDPDAADNGRVIYQICCDILPFTIDAASGVLSLQNNLDYESKRFYSFQVIARDDPRKEDERLSSTVDVSITVTDVNDNPPQLVMPMTRRVSFSENQVGHLVDLHFSDPDKGGGGTFFLQLAEEFNDYFMLLENGSLFVTSPLDREESSVRKVVIIAKDYGQPVSLSSTTTIEVELLDEDDCEPTLVNPVNGSSITYQPIISDNPSQDVTSLLVVDWDSKEFSRFNLVQLEQENSLFTISKDARKILLKPHPDQLTTHINSNYPPKGSQIFKFQAISMPKEIVHNFAFTIMIKEPKDQKQLEEETGLISDAPKTNQSEQKSSTSNDSISVWNVLKNIFQDRNRNSKQSMAYLGALILAVILVIAFVCIGIALVVWFFDRKNKVQNRSKPEVLEDPVREIDPELASFYNFYANSSKNATSSSPVATYSIYPAKSESMVIPYSSATTSLLAQKQLDTSSMTQSYCLPFGPCVNVDPASVIQSEIIQNQANTYLLPTTNAALPVLLSSEPMLFLSENEQSDQKFTQFFISSAIPDNLELYADHKKHDADTTSPNTTTTDDAASGQSSSLLFNLNTRLTSPKLS</sequence>
<dbReference type="AlphaFoldDB" id="A0ABD2QC86"/>
<comment type="caution">
    <text evidence="14">The sequence shown here is derived from an EMBL/GenBank/DDBJ whole genome shotgun (WGS) entry which is preliminary data.</text>
</comment>
<keyword evidence="6 11" id="KW-1133">Transmembrane helix</keyword>
<feature type="transmembrane region" description="Helical" evidence="11">
    <location>
        <begin position="864"/>
        <end position="892"/>
    </location>
</feature>